<feature type="transmembrane region" description="Helical" evidence="7">
    <location>
        <begin position="115"/>
        <end position="138"/>
    </location>
</feature>
<dbReference type="AlphaFoldDB" id="A0A7X5KLT0"/>
<evidence type="ECO:0000256" key="4">
    <source>
        <dbReference type="ARBA" id="ARBA00022989"/>
    </source>
</evidence>
<evidence type="ECO:0000256" key="3">
    <source>
        <dbReference type="ARBA" id="ARBA00022692"/>
    </source>
</evidence>
<evidence type="ECO:0000259" key="8">
    <source>
        <dbReference type="Pfam" id="PF01618"/>
    </source>
</evidence>
<dbReference type="GO" id="GO:0005886">
    <property type="term" value="C:plasma membrane"/>
    <property type="evidence" value="ECO:0007669"/>
    <property type="project" value="UniProtKB-SubCell"/>
</dbReference>
<dbReference type="Pfam" id="PF01618">
    <property type="entry name" value="MotA_ExbB"/>
    <property type="match status" value="1"/>
</dbReference>
<keyword evidence="3 7" id="KW-0812">Transmembrane</keyword>
<evidence type="ECO:0000256" key="1">
    <source>
        <dbReference type="ARBA" id="ARBA00004651"/>
    </source>
</evidence>
<evidence type="ECO:0000256" key="5">
    <source>
        <dbReference type="ARBA" id="ARBA00023136"/>
    </source>
</evidence>
<feature type="domain" description="MotA/TolQ/ExbB proton channel" evidence="8">
    <location>
        <begin position="78"/>
        <end position="153"/>
    </location>
</feature>
<sequence length="174" mass="20193">MNMFSIILENLRGYDLLIFFLALFNFLYILPRVKQTALALEQRLQPTIYAPIESILRMIREPGTEKGFDLHLLRDLRDRQNHFFHLHLTINSLFPLLGILGTVIALLRLTDLDDAVILLNFTRALTSTFWGLIFAILFKSIDGFIFAKVDENEADFNLLINRIDMKTKGEYDEA</sequence>
<evidence type="ECO:0000313" key="10">
    <source>
        <dbReference type="Proteomes" id="UP000461585"/>
    </source>
</evidence>
<comment type="caution">
    <text evidence="9">The sequence shown here is derived from an EMBL/GenBank/DDBJ whole genome shotgun (WGS) entry which is preliminary data.</text>
</comment>
<protein>
    <submittedName>
        <fullName evidence="9">MotA/TolQ/ExbB proton channel family protein</fullName>
    </submittedName>
</protein>
<organism evidence="9 10">
    <name type="scientific">Anaerotalea alkaliphila</name>
    <dbReference type="NCBI Taxonomy" id="2662126"/>
    <lineage>
        <taxon>Bacteria</taxon>
        <taxon>Bacillati</taxon>
        <taxon>Bacillota</taxon>
        <taxon>Clostridia</taxon>
        <taxon>Eubacteriales</taxon>
        <taxon>Anaerotalea</taxon>
    </lineage>
</organism>
<dbReference type="Proteomes" id="UP000461585">
    <property type="component" value="Unassembled WGS sequence"/>
</dbReference>
<keyword evidence="2" id="KW-1003">Cell membrane</keyword>
<dbReference type="RefSeq" id="WP_162369885.1">
    <property type="nucleotide sequence ID" value="NZ_JAAEEH010000010.1"/>
</dbReference>
<keyword evidence="6" id="KW-0653">Protein transport</keyword>
<evidence type="ECO:0000313" key="9">
    <source>
        <dbReference type="EMBL" id="NDL67156.1"/>
    </source>
</evidence>
<gene>
    <name evidence="9" type="ORF">GXN74_05265</name>
</gene>
<keyword evidence="5 7" id="KW-0472">Membrane</keyword>
<comment type="subcellular location">
    <subcellularLocation>
        <location evidence="1">Cell membrane</location>
        <topology evidence="1">Multi-pass membrane protein</topology>
    </subcellularLocation>
    <subcellularLocation>
        <location evidence="6">Membrane</location>
        <topology evidence="6">Multi-pass membrane protein</topology>
    </subcellularLocation>
</comment>
<name>A0A7X5KLT0_9FIRM</name>
<feature type="transmembrane region" description="Helical" evidence="7">
    <location>
        <begin position="12"/>
        <end position="30"/>
    </location>
</feature>
<dbReference type="EMBL" id="JAAEEH010000010">
    <property type="protein sequence ID" value="NDL67156.1"/>
    <property type="molecule type" value="Genomic_DNA"/>
</dbReference>
<feature type="transmembrane region" description="Helical" evidence="7">
    <location>
        <begin position="83"/>
        <end position="109"/>
    </location>
</feature>
<dbReference type="GO" id="GO:0015031">
    <property type="term" value="P:protein transport"/>
    <property type="evidence" value="ECO:0007669"/>
    <property type="project" value="UniProtKB-KW"/>
</dbReference>
<comment type="similarity">
    <text evidence="6">Belongs to the exbB/tolQ family.</text>
</comment>
<dbReference type="InterPro" id="IPR002898">
    <property type="entry name" value="MotA_ExbB_proton_chnl"/>
</dbReference>
<keyword evidence="4 7" id="KW-1133">Transmembrane helix</keyword>
<evidence type="ECO:0000256" key="7">
    <source>
        <dbReference type="SAM" id="Phobius"/>
    </source>
</evidence>
<evidence type="ECO:0000256" key="2">
    <source>
        <dbReference type="ARBA" id="ARBA00022475"/>
    </source>
</evidence>
<proteinExistence type="inferred from homology"/>
<keyword evidence="6" id="KW-0813">Transport</keyword>
<keyword evidence="10" id="KW-1185">Reference proteome</keyword>
<evidence type="ECO:0000256" key="6">
    <source>
        <dbReference type="RuleBase" id="RU004057"/>
    </source>
</evidence>
<accession>A0A7X5KLT0</accession>
<reference evidence="9 10" key="1">
    <citation type="submission" date="2020-01" db="EMBL/GenBank/DDBJ databases">
        <title>Anaeroalcalibacter tamaniensis gen. nov., sp. nov., moderately halophilic strictly anaerobic fermenter bacterium from mud volcano of Taman peninsula.</title>
        <authorList>
            <person name="Frolova A."/>
            <person name="Merkel A.Y."/>
            <person name="Slobodkin A.I."/>
        </authorList>
    </citation>
    <scope>NUCLEOTIDE SEQUENCE [LARGE SCALE GENOMIC DNA]</scope>
    <source>
        <strain evidence="9 10">F-3ap</strain>
    </source>
</reference>